<evidence type="ECO:0000313" key="2">
    <source>
        <dbReference type="Proteomes" id="UP000732193"/>
    </source>
</evidence>
<dbReference type="Proteomes" id="UP000732193">
    <property type="component" value="Unassembled WGS sequence"/>
</dbReference>
<comment type="caution">
    <text evidence="1">The sequence shown here is derived from an EMBL/GenBank/DDBJ whole genome shotgun (WGS) entry which is preliminary data.</text>
</comment>
<accession>A0AAE2W1T4</accession>
<keyword evidence="2" id="KW-1185">Reference proteome</keyword>
<sequence length="94" mass="10502">MPSQSYQVIRDRLFIRLKAASGKKVAYNHKIATHIGSHPASLPAFLSVLNDHPEFKAEGLFLAPGSVLQNDSVENLLAAIFRNYKARGWTIYYA</sequence>
<protein>
    <submittedName>
        <fullName evidence="1">Uncharacterized protein</fullName>
    </submittedName>
</protein>
<dbReference type="RefSeq" id="WP_203243662.1">
    <property type="nucleotide sequence ID" value="NZ_JAFBRH010000014.1"/>
</dbReference>
<dbReference type="EMBL" id="JAFBRM010000014">
    <property type="protein sequence ID" value="MBM1715960.1"/>
    <property type="molecule type" value="Genomic_DNA"/>
</dbReference>
<name>A0AAE2W1T4_9RHOB</name>
<proteinExistence type="predicted"/>
<reference evidence="1 2" key="1">
    <citation type="submission" date="2021-01" db="EMBL/GenBank/DDBJ databases">
        <title>Diatom-associated Roseobacters Show Island Model of Population Structure.</title>
        <authorList>
            <person name="Qu L."/>
            <person name="Feng X."/>
            <person name="Chen Y."/>
            <person name="Li L."/>
            <person name="Wang X."/>
            <person name="Hu Z."/>
            <person name="Wang H."/>
            <person name="Luo H."/>
        </authorList>
    </citation>
    <scope>NUCLEOTIDE SEQUENCE [LARGE SCALE GENOMIC DNA]</scope>
    <source>
        <strain evidence="1 2">TR60-84</strain>
    </source>
</reference>
<organism evidence="1 2">
    <name type="scientific">Sulfitobacter geojensis</name>
    <dbReference type="NCBI Taxonomy" id="1342299"/>
    <lineage>
        <taxon>Bacteria</taxon>
        <taxon>Pseudomonadati</taxon>
        <taxon>Pseudomonadota</taxon>
        <taxon>Alphaproteobacteria</taxon>
        <taxon>Rhodobacterales</taxon>
        <taxon>Roseobacteraceae</taxon>
        <taxon>Sulfitobacter</taxon>
    </lineage>
</organism>
<gene>
    <name evidence="1" type="ORF">JQV55_20490</name>
</gene>
<evidence type="ECO:0000313" key="1">
    <source>
        <dbReference type="EMBL" id="MBM1715960.1"/>
    </source>
</evidence>
<dbReference type="AlphaFoldDB" id="A0AAE2W1T4"/>